<evidence type="ECO:0000256" key="1">
    <source>
        <dbReference type="ARBA" id="ARBA00001947"/>
    </source>
</evidence>
<evidence type="ECO:0000256" key="7">
    <source>
        <dbReference type="ARBA" id="ARBA00022982"/>
    </source>
</evidence>
<reference evidence="10 11" key="1">
    <citation type="submission" date="2019-08" db="EMBL/GenBank/DDBJ databases">
        <title>Selenomonas sp. mPRGC5 and Selenomonas sp. mPRGC8 isolated from ruminal fluid of dairy goat (Capra hircus).</title>
        <authorList>
            <person name="Poothong S."/>
            <person name="Nuengjamnong C."/>
            <person name="Tanasupawat S."/>
        </authorList>
    </citation>
    <scope>NUCLEOTIDE SEQUENCE [LARGE SCALE GENOMIC DNA]</scope>
    <source>
        <strain evidence="11">mPRGC8</strain>
    </source>
</reference>
<feature type="domain" description="Rubredoxin-like" evidence="9">
    <location>
        <begin position="267"/>
        <end position="318"/>
    </location>
</feature>
<dbReference type="PROSITE" id="PS50903">
    <property type="entry name" value="RUBREDOXIN_LIKE"/>
    <property type="match status" value="1"/>
</dbReference>
<dbReference type="InterPro" id="IPR024935">
    <property type="entry name" value="Rubredoxin_dom"/>
</dbReference>
<dbReference type="SMART" id="SM00849">
    <property type="entry name" value="Lactamase_B"/>
    <property type="match status" value="1"/>
</dbReference>
<evidence type="ECO:0000313" key="11">
    <source>
        <dbReference type="Proteomes" id="UP000322783"/>
    </source>
</evidence>
<evidence type="ECO:0000256" key="4">
    <source>
        <dbReference type="ARBA" id="ARBA00022723"/>
    </source>
</evidence>
<keyword evidence="11" id="KW-1185">Reference proteome</keyword>
<accession>A0A5D6WPP3</accession>
<dbReference type="InterPro" id="IPR001279">
    <property type="entry name" value="Metallo-B-lactamas"/>
</dbReference>
<dbReference type="AlphaFoldDB" id="A0A5D6WPP3"/>
<dbReference type="InterPro" id="IPR051013">
    <property type="entry name" value="MBL_superfamily_lactonases"/>
</dbReference>
<dbReference type="Proteomes" id="UP000322783">
    <property type="component" value="Unassembled WGS sequence"/>
</dbReference>
<gene>
    <name evidence="10" type="ORF">FZ041_07340</name>
</gene>
<protein>
    <submittedName>
        <fullName evidence="10">MBL fold metallo-hydrolase</fullName>
    </submittedName>
</protein>
<dbReference type="SUPFAM" id="SSF56281">
    <property type="entry name" value="Metallo-hydrolase/oxidoreductase"/>
    <property type="match status" value="1"/>
</dbReference>
<dbReference type="Gene3D" id="3.60.15.10">
    <property type="entry name" value="Ribonuclease Z/Hydroxyacylglutathione hydrolase-like"/>
    <property type="match status" value="1"/>
</dbReference>
<comment type="caution">
    <text evidence="10">The sequence shown here is derived from an EMBL/GenBank/DDBJ whole genome shotgun (WGS) entry which is preliminary data.</text>
</comment>
<keyword evidence="8" id="KW-0408">Iron</keyword>
<dbReference type="PANTHER" id="PTHR42978">
    <property type="entry name" value="QUORUM-QUENCHING LACTONASE YTNP-RELATED-RELATED"/>
    <property type="match status" value="1"/>
</dbReference>
<evidence type="ECO:0000313" key="10">
    <source>
        <dbReference type="EMBL" id="TYZ28878.1"/>
    </source>
</evidence>
<comment type="similarity">
    <text evidence="2">Belongs to the metallo-beta-lactamase superfamily.</text>
</comment>
<sequence length="318" mass="35405">MEIKAVKLYEKGFMTQPFAMGGEDGVDKFDARVRYRSTLQNFLIDTGSEVILVDTGMPLEAPDMVVDEKTQIYLGSRIKDYVSALKELGYQPEQVTKILVTHKHADHTGELRSFPQAKIYMSPEEKETTEYKGDNVIGVAYKDGPYHNFPASEKIAEGVYLLPAKGHTTGNSIIIAEADGLFYMMHGDVTYTDEALYENKLSVVFEDQAAARDTLDKVRKFIRNNPTVYCSTHTPLGYENLESKKVVDLDNPPQTIPPGEIAVKEATGKYICSICGQVYDPAVGDPEHGIPAGTAFEDLPADWKCPRCKQSKEKFNKA</sequence>
<dbReference type="CDD" id="cd00730">
    <property type="entry name" value="rubredoxin"/>
    <property type="match status" value="1"/>
</dbReference>
<keyword evidence="6" id="KW-0862">Zinc</keyword>
<keyword evidence="5 10" id="KW-0378">Hydrolase</keyword>
<keyword evidence="4" id="KW-0479">Metal-binding</keyword>
<name>A0A5D6WPP3_9FIRM</name>
<dbReference type="Pfam" id="PF00301">
    <property type="entry name" value="Rubredoxin"/>
    <property type="match status" value="1"/>
</dbReference>
<dbReference type="RefSeq" id="WP_149189105.1">
    <property type="nucleotide sequence ID" value="NZ_VTOZ01000012.1"/>
</dbReference>
<dbReference type="InterPro" id="IPR024934">
    <property type="entry name" value="Rubredoxin-like_dom"/>
</dbReference>
<evidence type="ECO:0000256" key="5">
    <source>
        <dbReference type="ARBA" id="ARBA00022801"/>
    </source>
</evidence>
<dbReference type="PANTHER" id="PTHR42978:SF2">
    <property type="entry name" value="102 KBASES UNSTABLE REGION: FROM 1 TO 119443"/>
    <property type="match status" value="1"/>
</dbReference>
<dbReference type="FunFam" id="2.20.28.10:FF:000001">
    <property type="entry name" value="Rubredoxin"/>
    <property type="match status" value="1"/>
</dbReference>
<evidence type="ECO:0000256" key="2">
    <source>
        <dbReference type="ARBA" id="ARBA00007749"/>
    </source>
</evidence>
<dbReference type="EMBL" id="VTOZ01000012">
    <property type="protein sequence ID" value="TYZ28878.1"/>
    <property type="molecule type" value="Genomic_DNA"/>
</dbReference>
<dbReference type="SUPFAM" id="SSF57802">
    <property type="entry name" value="Rubredoxin-like"/>
    <property type="match status" value="1"/>
</dbReference>
<dbReference type="InterPro" id="IPR036866">
    <property type="entry name" value="RibonucZ/Hydroxyglut_hydro"/>
</dbReference>
<dbReference type="GO" id="GO:0016787">
    <property type="term" value="F:hydrolase activity"/>
    <property type="evidence" value="ECO:0007669"/>
    <property type="project" value="UniProtKB-KW"/>
</dbReference>
<dbReference type="Gene3D" id="2.20.28.10">
    <property type="match status" value="1"/>
</dbReference>
<dbReference type="Pfam" id="PF00753">
    <property type="entry name" value="Lactamase_B"/>
    <property type="match status" value="1"/>
</dbReference>
<evidence type="ECO:0000256" key="6">
    <source>
        <dbReference type="ARBA" id="ARBA00022833"/>
    </source>
</evidence>
<dbReference type="PRINTS" id="PR00163">
    <property type="entry name" value="RUBREDOXIN"/>
</dbReference>
<evidence type="ECO:0000256" key="3">
    <source>
        <dbReference type="ARBA" id="ARBA00022448"/>
    </source>
</evidence>
<evidence type="ECO:0000256" key="8">
    <source>
        <dbReference type="ARBA" id="ARBA00023004"/>
    </source>
</evidence>
<keyword evidence="3" id="KW-0813">Transport</keyword>
<organism evidence="10 11">
    <name type="scientific">Selenomonas caprae</name>
    <dbReference type="NCBI Taxonomy" id="2606905"/>
    <lineage>
        <taxon>Bacteria</taxon>
        <taxon>Bacillati</taxon>
        <taxon>Bacillota</taxon>
        <taxon>Negativicutes</taxon>
        <taxon>Selenomonadales</taxon>
        <taxon>Selenomonadaceae</taxon>
        <taxon>Selenomonas</taxon>
    </lineage>
</organism>
<comment type="cofactor">
    <cofactor evidence="1">
        <name>Zn(2+)</name>
        <dbReference type="ChEBI" id="CHEBI:29105"/>
    </cofactor>
</comment>
<proteinExistence type="inferred from homology"/>
<keyword evidence="7" id="KW-0249">Electron transport</keyword>
<dbReference type="GO" id="GO:0005506">
    <property type="term" value="F:iron ion binding"/>
    <property type="evidence" value="ECO:0007669"/>
    <property type="project" value="InterPro"/>
</dbReference>
<evidence type="ECO:0000259" key="9">
    <source>
        <dbReference type="PROSITE" id="PS50903"/>
    </source>
</evidence>